<dbReference type="InterPro" id="IPR015233">
    <property type="entry name" value="Orange_carotenoid-bd_N"/>
</dbReference>
<dbReference type="GO" id="GO:0030089">
    <property type="term" value="C:phycobilisome"/>
    <property type="evidence" value="ECO:0007669"/>
    <property type="project" value="UniProtKB-UniRule"/>
</dbReference>
<dbReference type="Proteomes" id="UP000249081">
    <property type="component" value="Unassembled WGS sequence"/>
</dbReference>
<keyword evidence="1" id="KW-0157">Chromophore</keyword>
<dbReference type="InterPro" id="IPR002075">
    <property type="entry name" value="NTF2_dom"/>
</dbReference>
<dbReference type="SUPFAM" id="SSF54427">
    <property type="entry name" value="NTF2-like"/>
    <property type="match status" value="1"/>
</dbReference>
<comment type="similarity">
    <text evidence="1">Belongs to the orange carotenoid-binding protein family.</text>
</comment>
<keyword evidence="1" id="KW-0472">Membrane</keyword>
<protein>
    <submittedName>
        <fullName evidence="3">Red carotenoid-binding protein</fullName>
    </submittedName>
</protein>
<evidence type="ECO:0000313" key="3">
    <source>
        <dbReference type="EMBL" id="PZO42249.1"/>
    </source>
</evidence>
<evidence type="ECO:0000259" key="2">
    <source>
        <dbReference type="PROSITE" id="PS51773"/>
    </source>
</evidence>
<accession>A0A2W4WK42</accession>
<name>A0A2W4WK42_9CYAN</name>
<dbReference type="SUPFAM" id="SSF81930">
    <property type="entry name" value="Orange carotenoid protein, N-terminal domain"/>
    <property type="match status" value="1"/>
</dbReference>
<dbReference type="EMBL" id="QBMN01000051">
    <property type="protein sequence ID" value="PZO42249.1"/>
    <property type="molecule type" value="Genomic_DNA"/>
</dbReference>
<keyword evidence="1" id="KW-0042">Antenna complex</keyword>
<gene>
    <name evidence="3" type="ORF">DCF17_09220</name>
</gene>
<dbReference type="InterPro" id="IPR032710">
    <property type="entry name" value="NTF2-like_dom_sf"/>
</dbReference>
<dbReference type="Pfam" id="PF02136">
    <property type="entry name" value="NTF2"/>
    <property type="match status" value="1"/>
</dbReference>
<evidence type="ECO:0000313" key="4">
    <source>
        <dbReference type="Proteomes" id="UP000249081"/>
    </source>
</evidence>
<dbReference type="Gene3D" id="1.10.2090.10">
    <property type="entry name" value="Orange carotenoid-binding protein, N-terminal domain"/>
    <property type="match status" value="1"/>
</dbReference>
<dbReference type="GO" id="GO:0016037">
    <property type="term" value="P:light absorption"/>
    <property type="evidence" value="ECO:0007669"/>
    <property type="project" value="UniProtKB-UniRule"/>
</dbReference>
<dbReference type="PROSITE" id="PS51773">
    <property type="entry name" value="OCP_N"/>
    <property type="match status" value="1"/>
</dbReference>
<keyword evidence="1" id="KW-0605">Phycobilisome</keyword>
<evidence type="ECO:0000256" key="1">
    <source>
        <dbReference type="PROSITE-ProRule" id="PRU01109"/>
    </source>
</evidence>
<reference evidence="4" key="1">
    <citation type="submission" date="2018-04" db="EMBL/GenBank/DDBJ databases">
        <authorList>
            <person name="Cornet L."/>
        </authorList>
    </citation>
    <scope>NUCLEOTIDE SEQUENCE [LARGE SCALE GENOMIC DNA]</scope>
</reference>
<feature type="domain" description="OCP N-terminal" evidence="2">
    <location>
        <begin position="18"/>
        <end position="169"/>
    </location>
</feature>
<dbReference type="InterPro" id="IPR036917">
    <property type="entry name" value="Orange_carotenoid-bd_N_sf"/>
</dbReference>
<keyword evidence="1" id="KW-0793">Thylakoid</keyword>
<dbReference type="Pfam" id="PF09150">
    <property type="entry name" value="Carot_N"/>
    <property type="match status" value="1"/>
</dbReference>
<sequence>MTFTLDSARTIFPETQVADAVPVVVQACNQLSAEDQLALLWFAYTEMGVTITPAAMEVVNMMFADNVLTQIKQMPALEQTQVMCDLVNRADTPICRTYAAFGTNVKLGFWYQLSEWMQQGIVAPLPEGYELSPQASEALEALRRIEGGQQLTVLQDLVVNMGYASTGSAPPVKDPVIPPNVAAPRTPVSIRGIDHKTVLSYVDNMNAFDFEAAVALFAEDGALKPPFQEPVVGRENILTYMRNECYGLKLLPEQGISEPAEGGFTRLKVTGKVQTPWFGNQVGINLAWRFLLNPEGKIFFVGIDVLASAKELLDLGLEYST</sequence>
<dbReference type="Gene3D" id="3.10.450.50">
    <property type="match status" value="1"/>
</dbReference>
<organism evidence="3 4">
    <name type="scientific">Shackletoniella antarctica</name>
    <dbReference type="NCBI Taxonomy" id="268115"/>
    <lineage>
        <taxon>Bacteria</taxon>
        <taxon>Bacillati</taxon>
        <taxon>Cyanobacteriota</taxon>
        <taxon>Cyanophyceae</taxon>
        <taxon>Oculatellales</taxon>
        <taxon>Oculatellaceae</taxon>
        <taxon>Shackletoniella</taxon>
    </lineage>
</organism>
<comment type="caution">
    <text evidence="3">The sequence shown here is derived from an EMBL/GenBank/DDBJ whole genome shotgun (WGS) entry which is preliminary data.</text>
</comment>
<reference evidence="3 4" key="2">
    <citation type="submission" date="2018-06" db="EMBL/GenBank/DDBJ databases">
        <title>Metagenomic assembly of (sub)arctic Cyanobacteria and their associated microbiome from non-axenic cultures.</title>
        <authorList>
            <person name="Baurain D."/>
        </authorList>
    </citation>
    <scope>NUCLEOTIDE SEQUENCE [LARGE SCALE GENOMIC DNA]</scope>
    <source>
        <strain evidence="3">ULC041bin1</strain>
    </source>
</reference>
<proteinExistence type="inferred from homology"/>
<dbReference type="GO" id="GO:0031404">
    <property type="term" value="F:chloride ion binding"/>
    <property type="evidence" value="ECO:0007669"/>
    <property type="project" value="InterPro"/>
</dbReference>
<dbReference type="AlphaFoldDB" id="A0A2W4WK42"/>